<proteinExistence type="predicted"/>
<dbReference type="RefSeq" id="YP_003411997.1">
    <property type="nucleotide sequence ID" value="NC_013758.1"/>
</dbReference>
<keyword evidence="3" id="KW-1185">Reference proteome</keyword>
<dbReference type="Proteomes" id="UP000202879">
    <property type="component" value="Segment"/>
</dbReference>
<reference evidence="2 3" key="1">
    <citation type="journal article" date="2010" name="J. Virol.">
        <title>New, closely related haloarchaeal viral elements with different nucleic Acid types.</title>
        <authorList>
            <person name="Roine E."/>
            <person name="Kukkaro P."/>
            <person name="Paulin L."/>
            <person name="Laurinavicius S."/>
            <person name="Domanska A."/>
            <person name="Somerharju P."/>
            <person name="Bamford D.H."/>
        </authorList>
    </citation>
    <scope>NUCLEOTIDE SEQUENCE [LARGE SCALE GENOMIC DNA]</scope>
</reference>
<keyword evidence="1" id="KW-0472">Membrane</keyword>
<organism evidence="2 3">
    <name type="scientific">Haloarcula hispanica pleomorphic virus 1</name>
    <dbReference type="NCBI Taxonomy" id="710112"/>
    <lineage>
        <taxon>Viruses</taxon>
        <taxon>Monodnaviria</taxon>
        <taxon>Trapavirae</taxon>
        <taxon>Saleviricota</taxon>
        <taxon>Huolimaviricetes</taxon>
        <taxon>Haloruvirales</taxon>
        <taxon>Pleolipoviridae</taxon>
        <taxon>Alphapleolipovirus</taxon>
        <taxon>Alphapleolipovirus italiense</taxon>
    </lineage>
</organism>
<dbReference type="InterPro" id="IPR058336">
    <property type="entry name" value="VP3-like_halobact-type"/>
</dbReference>
<dbReference type="Pfam" id="PF26064">
    <property type="entry name" value="DUF8023"/>
    <property type="match status" value="1"/>
</dbReference>
<sequence length="133" mass="14488">MAYSNNARGLVNDYANLRSIPALLSTVFVMAGLYQFGAVNQFTIVWLNNYTITGQHAVIASMASYLVAFASSETRSFTQYRDAEKVLIAVGPSLVLAEQYTTEVTDLLLKLGDPLGMQIAFVLSVVSWGVAVR</sequence>
<keyword evidence="1" id="KW-0812">Transmembrane</keyword>
<dbReference type="EMBL" id="GU321093">
    <property type="protein sequence ID" value="ADB79719.1"/>
    <property type="molecule type" value="Genomic_DNA"/>
</dbReference>
<dbReference type="KEGG" id="vg:8746792"/>
<feature type="transmembrane region" description="Helical" evidence="1">
    <location>
        <begin position="20"/>
        <end position="38"/>
    </location>
</feature>
<keyword evidence="1" id="KW-1133">Transmembrane helix</keyword>
<evidence type="ECO:0000313" key="3">
    <source>
        <dbReference type="Proteomes" id="UP000202879"/>
    </source>
</evidence>
<feature type="transmembrane region" description="Helical" evidence="1">
    <location>
        <begin position="115"/>
        <end position="132"/>
    </location>
</feature>
<feature type="transmembrane region" description="Helical" evidence="1">
    <location>
        <begin position="50"/>
        <end position="70"/>
    </location>
</feature>
<name>D3JVC0_9VIRU</name>
<accession>D3JVC0</accession>
<evidence type="ECO:0000256" key="1">
    <source>
        <dbReference type="SAM" id="Phobius"/>
    </source>
</evidence>
<dbReference type="OrthoDB" id="21005at10239"/>
<protein>
    <submittedName>
        <fullName evidence="2">VP3</fullName>
    </submittedName>
</protein>
<dbReference type="GeneID" id="8746792"/>
<evidence type="ECO:0000313" key="2">
    <source>
        <dbReference type="EMBL" id="ADB79719.1"/>
    </source>
</evidence>